<keyword evidence="3" id="KW-0597">Phosphoprotein</keyword>
<keyword evidence="8" id="KW-0012">Acyltransferase</keyword>
<dbReference type="InterPro" id="IPR013149">
    <property type="entry name" value="ADH-like_C"/>
</dbReference>
<dbReference type="PROSITE" id="PS00606">
    <property type="entry name" value="KS3_1"/>
    <property type="match status" value="1"/>
</dbReference>
<feature type="domain" description="Ketosynthase family 3 (KS3)" evidence="11">
    <location>
        <begin position="5"/>
        <end position="431"/>
    </location>
</feature>
<evidence type="ECO:0000259" key="12">
    <source>
        <dbReference type="PROSITE" id="PS52019"/>
    </source>
</evidence>
<organism evidence="13 14">
    <name type="scientific">Streptomyces sp. 900129855</name>
    <dbReference type="NCBI Taxonomy" id="3155129"/>
    <lineage>
        <taxon>Bacteria</taxon>
        <taxon>Bacillati</taxon>
        <taxon>Actinomycetota</taxon>
        <taxon>Actinomycetes</taxon>
        <taxon>Kitasatosporales</taxon>
        <taxon>Streptomycetaceae</taxon>
        <taxon>Streptomyces</taxon>
    </lineage>
</organism>
<evidence type="ECO:0000256" key="2">
    <source>
        <dbReference type="ARBA" id="ARBA00022450"/>
    </source>
</evidence>
<dbReference type="InterPro" id="IPR020806">
    <property type="entry name" value="PKS_PP-bd"/>
</dbReference>
<keyword evidence="14" id="KW-1185">Reference proteome</keyword>
<feature type="active site" description="Proton donor; for dehydratase activity" evidence="9">
    <location>
        <position position="1111"/>
    </location>
</feature>
<comment type="caution">
    <text evidence="13">The sequence shown here is derived from an EMBL/GenBank/DDBJ whole genome shotgun (WGS) entry which is preliminary data.</text>
</comment>
<dbReference type="InterPro" id="IPR016036">
    <property type="entry name" value="Malonyl_transacylase_ACP-bd"/>
</dbReference>
<dbReference type="InterPro" id="IPR013154">
    <property type="entry name" value="ADH-like_N"/>
</dbReference>
<dbReference type="SMART" id="SM00823">
    <property type="entry name" value="PKS_PP"/>
    <property type="match status" value="1"/>
</dbReference>
<dbReference type="InterPro" id="IPR011032">
    <property type="entry name" value="GroES-like_sf"/>
</dbReference>
<dbReference type="InterPro" id="IPR013968">
    <property type="entry name" value="PKS_KR"/>
</dbReference>
<dbReference type="SMART" id="SM00826">
    <property type="entry name" value="PKS_DH"/>
    <property type="match status" value="1"/>
</dbReference>
<dbReference type="Pfam" id="PF00109">
    <property type="entry name" value="ketoacyl-synt"/>
    <property type="match status" value="1"/>
</dbReference>
<dbReference type="Pfam" id="PF14765">
    <property type="entry name" value="PS-DH"/>
    <property type="match status" value="1"/>
</dbReference>
<dbReference type="Gene3D" id="3.10.129.110">
    <property type="entry name" value="Polyketide synthase dehydratase"/>
    <property type="match status" value="1"/>
</dbReference>
<evidence type="ECO:0000256" key="8">
    <source>
        <dbReference type="ARBA" id="ARBA00023315"/>
    </source>
</evidence>
<evidence type="ECO:0000256" key="1">
    <source>
        <dbReference type="ARBA" id="ARBA00004792"/>
    </source>
</evidence>
<dbReference type="Proteomes" id="UP001550739">
    <property type="component" value="Unassembled WGS sequence"/>
</dbReference>
<feature type="domain" description="PKS/mFAS DH" evidence="12">
    <location>
        <begin position="901"/>
        <end position="1194"/>
    </location>
</feature>
<dbReference type="PROSITE" id="PS52019">
    <property type="entry name" value="PKS_MFAS_DH"/>
    <property type="match status" value="1"/>
</dbReference>
<reference evidence="13 14" key="1">
    <citation type="submission" date="2024-06" db="EMBL/GenBank/DDBJ databases">
        <title>The Natural Products Discovery Center: Release of the First 8490 Sequenced Strains for Exploring Actinobacteria Biosynthetic Diversity.</title>
        <authorList>
            <person name="Kalkreuter E."/>
            <person name="Kautsar S.A."/>
            <person name="Yang D."/>
            <person name="Bader C.D."/>
            <person name="Teijaro C.N."/>
            <person name="Fluegel L."/>
            <person name="Davis C.M."/>
            <person name="Simpson J.R."/>
            <person name="Lauterbach L."/>
            <person name="Steele A.D."/>
            <person name="Gui C."/>
            <person name="Meng S."/>
            <person name="Li G."/>
            <person name="Viehrig K."/>
            <person name="Ye F."/>
            <person name="Su P."/>
            <person name="Kiefer A.F."/>
            <person name="Nichols A."/>
            <person name="Cepeda A.J."/>
            <person name="Yan W."/>
            <person name="Fan B."/>
            <person name="Jiang Y."/>
            <person name="Adhikari A."/>
            <person name="Zheng C.-J."/>
            <person name="Schuster L."/>
            <person name="Cowan T.M."/>
            <person name="Smanski M.J."/>
            <person name="Chevrette M.G."/>
            <person name="De Carvalho L.P.S."/>
            <person name="Shen B."/>
        </authorList>
    </citation>
    <scope>NUCLEOTIDE SEQUENCE [LARGE SCALE GENOMIC DNA]</scope>
    <source>
        <strain evidence="13 14">NPDC033843</strain>
    </source>
</reference>
<dbReference type="CDD" id="cd00833">
    <property type="entry name" value="PKS"/>
    <property type="match status" value="1"/>
</dbReference>
<dbReference type="SUPFAM" id="SSF52151">
    <property type="entry name" value="FabD/lysophospholipase-like"/>
    <property type="match status" value="1"/>
</dbReference>
<dbReference type="SMART" id="SM00827">
    <property type="entry name" value="PKS_AT"/>
    <property type="match status" value="1"/>
</dbReference>
<keyword evidence="7" id="KW-0511">Multifunctional enzyme</keyword>
<protein>
    <submittedName>
        <fullName evidence="13">SDR family NAD(P)-dependent oxidoreductase</fullName>
    </submittedName>
</protein>
<accession>A0ABV2ZT17</accession>
<keyword evidence="2" id="KW-0596">Phosphopantetheine</keyword>
<dbReference type="InterPro" id="IPR006162">
    <property type="entry name" value="Ppantetheine_attach_site"/>
</dbReference>
<dbReference type="Gene3D" id="3.40.47.10">
    <property type="match status" value="1"/>
</dbReference>
<dbReference type="CDD" id="cd05195">
    <property type="entry name" value="enoyl_red"/>
    <property type="match status" value="1"/>
</dbReference>
<evidence type="ECO:0000259" key="10">
    <source>
        <dbReference type="PROSITE" id="PS50075"/>
    </source>
</evidence>
<dbReference type="SUPFAM" id="SSF51735">
    <property type="entry name" value="NAD(P)-binding Rossmann-fold domains"/>
    <property type="match status" value="3"/>
</dbReference>
<dbReference type="Pfam" id="PF16197">
    <property type="entry name" value="KAsynt_C_assoc"/>
    <property type="match status" value="1"/>
</dbReference>
<dbReference type="Gene3D" id="3.40.50.720">
    <property type="entry name" value="NAD(P)-binding Rossmann-like Domain"/>
    <property type="match status" value="3"/>
</dbReference>
<name>A0ABV2ZT17_9ACTN</name>
<evidence type="ECO:0000256" key="3">
    <source>
        <dbReference type="ARBA" id="ARBA00022553"/>
    </source>
</evidence>
<comment type="pathway">
    <text evidence="1">Antibiotic biosynthesis.</text>
</comment>
<keyword evidence="6" id="KW-0045">Antibiotic biosynthesis</keyword>
<evidence type="ECO:0000256" key="6">
    <source>
        <dbReference type="ARBA" id="ARBA00023194"/>
    </source>
</evidence>
<dbReference type="EMBL" id="JBEZVE010000022">
    <property type="protein sequence ID" value="MEU3785693.1"/>
    <property type="molecule type" value="Genomic_DNA"/>
</dbReference>
<dbReference type="InterPro" id="IPR016035">
    <property type="entry name" value="Acyl_Trfase/lysoPLipase"/>
</dbReference>
<dbReference type="InterPro" id="IPR018201">
    <property type="entry name" value="Ketoacyl_synth_AS"/>
</dbReference>
<feature type="region of interest" description="N-terminal hotdog fold" evidence="9">
    <location>
        <begin position="901"/>
        <end position="1024"/>
    </location>
</feature>
<dbReference type="InterPro" id="IPR014043">
    <property type="entry name" value="Acyl_transferase_dom"/>
</dbReference>
<dbReference type="InterPro" id="IPR009081">
    <property type="entry name" value="PP-bd_ACP"/>
</dbReference>
<dbReference type="InterPro" id="IPR016039">
    <property type="entry name" value="Thiolase-like"/>
</dbReference>
<dbReference type="PROSITE" id="PS00012">
    <property type="entry name" value="PHOSPHOPANTETHEINE"/>
    <property type="match status" value="1"/>
</dbReference>
<dbReference type="InterPro" id="IPR050091">
    <property type="entry name" value="PKS_NRPS_Biosynth_Enz"/>
</dbReference>
<dbReference type="SMART" id="SM00822">
    <property type="entry name" value="PKS_KR"/>
    <property type="match status" value="1"/>
</dbReference>
<dbReference type="PROSITE" id="PS52004">
    <property type="entry name" value="KS3_2"/>
    <property type="match status" value="1"/>
</dbReference>
<dbReference type="Gene3D" id="3.30.70.3290">
    <property type="match status" value="1"/>
</dbReference>
<dbReference type="PANTHER" id="PTHR43775:SF37">
    <property type="entry name" value="SI:DKEY-61P9.11"/>
    <property type="match status" value="1"/>
</dbReference>
<dbReference type="InterPro" id="IPR049900">
    <property type="entry name" value="PKS_mFAS_DH"/>
</dbReference>
<dbReference type="SUPFAM" id="SSF47336">
    <property type="entry name" value="ACP-like"/>
    <property type="match status" value="1"/>
</dbReference>
<dbReference type="Pfam" id="PF00107">
    <property type="entry name" value="ADH_zinc_N"/>
    <property type="match status" value="1"/>
</dbReference>
<evidence type="ECO:0000256" key="4">
    <source>
        <dbReference type="ARBA" id="ARBA00022679"/>
    </source>
</evidence>
<keyword evidence="5" id="KW-0521">NADP</keyword>
<dbReference type="SUPFAM" id="SSF55048">
    <property type="entry name" value="Probable ACP-binding domain of malonyl-CoA ACP transacylase"/>
    <property type="match status" value="1"/>
</dbReference>
<dbReference type="PROSITE" id="PS50075">
    <property type="entry name" value="CARRIER"/>
    <property type="match status" value="1"/>
</dbReference>
<keyword evidence="4" id="KW-0808">Transferase</keyword>
<dbReference type="InterPro" id="IPR014030">
    <property type="entry name" value="Ketoacyl_synth_N"/>
</dbReference>
<evidence type="ECO:0000259" key="11">
    <source>
        <dbReference type="PROSITE" id="PS52004"/>
    </source>
</evidence>
<dbReference type="InterPro" id="IPR020843">
    <property type="entry name" value="ER"/>
</dbReference>
<dbReference type="Gene3D" id="3.90.180.10">
    <property type="entry name" value="Medium-chain alcohol dehydrogenases, catalytic domain"/>
    <property type="match status" value="1"/>
</dbReference>
<dbReference type="InterPro" id="IPR001227">
    <property type="entry name" value="Ac_transferase_dom_sf"/>
</dbReference>
<feature type="domain" description="Carrier" evidence="10">
    <location>
        <begin position="2038"/>
        <end position="2112"/>
    </location>
</feature>
<dbReference type="PANTHER" id="PTHR43775">
    <property type="entry name" value="FATTY ACID SYNTHASE"/>
    <property type="match status" value="1"/>
</dbReference>
<dbReference type="Pfam" id="PF00698">
    <property type="entry name" value="Acyl_transf_1"/>
    <property type="match status" value="1"/>
</dbReference>
<dbReference type="InterPro" id="IPR057326">
    <property type="entry name" value="KR_dom"/>
</dbReference>
<evidence type="ECO:0000256" key="5">
    <source>
        <dbReference type="ARBA" id="ARBA00022857"/>
    </source>
</evidence>
<dbReference type="RefSeq" id="WP_361707397.1">
    <property type="nucleotide sequence ID" value="NZ_JBEZVE010000022.1"/>
</dbReference>
<feature type="region of interest" description="C-terminal hotdog fold" evidence="9">
    <location>
        <begin position="1038"/>
        <end position="1194"/>
    </location>
</feature>
<proteinExistence type="predicted"/>
<dbReference type="InterPro" id="IPR032821">
    <property type="entry name" value="PKS_assoc"/>
</dbReference>
<dbReference type="Pfam" id="PF00550">
    <property type="entry name" value="PP-binding"/>
    <property type="match status" value="1"/>
</dbReference>
<dbReference type="Gene3D" id="3.40.366.10">
    <property type="entry name" value="Malonyl-Coenzyme A Acyl Carrier Protein, domain 2"/>
    <property type="match status" value="1"/>
</dbReference>
<dbReference type="Pfam" id="PF08659">
    <property type="entry name" value="KR"/>
    <property type="match status" value="1"/>
</dbReference>
<evidence type="ECO:0000313" key="14">
    <source>
        <dbReference type="Proteomes" id="UP001550739"/>
    </source>
</evidence>
<dbReference type="InterPro" id="IPR036736">
    <property type="entry name" value="ACP-like_sf"/>
</dbReference>
<sequence>MGDLGNCAAIVGVGCRLPGGINNLDQLQAALFAGLDLVTEVPPDRFDPALWCAPGEHRPGMSYTNAGGFLQDITGFDPGFFGISPREAAQMDPQQRLLLEMTIEAFHHAGIDPAAVEGQDGAVYVGTSTRGYWELVSARPEAIDAHSLQGTLTCNASNRLSFLLDWRGPSYSIDTACSSALVALHQAAQAVTSGKVRTAIAAGVGLLLNPVDYIGFAEASVLSPTGRCHAFSELADGFVRGEGGGVVLLKRLDDALADGDRVLAVVAGSGTNTDGRSVNVMSQPSPVTQQALLEQVYAEAGISPEELVYLECHGTGTPVGDPVECTALGAALGAHRAADRPLPIGSVKTNIGHLECASGMAGLLKTLVVLRSGRIPPSLHGLPRNSAIDFDGLGLLPTDREIPIERGPGRAAAGINSFGIGGANAHVILAEPTAEHADTRPPTPDRRLPVLVSARTPEALDEAAWAMAEYLEDTPDSFYDVAFTSVRRRQRYEHTAVVIADDAAGAAQDLYSISAGTLPAAAARCEAAAAAGTPVGFVFAGNGSQWAGMGSALMGAGAGADAAFTAAVREADTYLSPLLGWSVAAALADGQYDLARTEIAQPLLFAVQVGLLASLRERGVTPSMVTGHSVGEIAAAYAAGILGMEAACRVVAIRSAAQGRTAGTGMMAAAAVGPAEADELIASSGAEVEVSAINSPSDVTLSGDREALEDIGKILADRGVFFRMLPLDYAFHSARMDPIRAQILEELDDLATGDPTLPMFSTVTGAAVPDGRTMNADYWWRNIREPVRMAEAVQAMTAAGAGVLVEIGPHPVLATYLRRISQSPDSPAFTATETLRRDQKPDLDAHAAAVLAAGGAVDMQTWFAAPGRVADLPAYPWQRERLWVGEPSWWGHGPGDGKLVHPLLGERVAVPDPQWEGTVETARVPWLSGHRVAGSTVMPGAAFAEMALVAGPAAIRDHAIQVTDLAVTSGLTMPAPGDPAQVHLSTAVSGDVITISSRRDRLGGPAQPWQQHARGRLRAVTAPSPEALDATAIRARLAGAMTLNHDEFYAISDRAGTVYGSDFRAVTGAWFRCDDVGGTGELLAEYTMPAAPAAEMTGPTSRYVAHPVLLDVALHAGGPLNPALRDGSMLFMPVEFGALTAWSRPPTQGIVHVVAHSETGREAVWDVTLAAPDGTVAITIKNMRLRLIEGRPQPPLGVWAATSEAAAFADEPGTPLPTDTAGAPTAWTVMADHGGLPFARQLADTLDATAPTAVAPGDTAAWTDAVRPDAATAVALVLSDDNDNDNDDPVAAAAHAGQILRDVAIAWQQRIADTPDARLTLWLITGPCGAMAHPGTDGAGSMAAASAWGTARTITNEIPGIAIRRIAVEPSFAAALTERVAEVLTADTGQEDEFAVFADQVRVPRLAALPPSTGETTPPRGRPTDQATALQVSTIALTPQFGPAAIPMPEPGPGQVVIEVKAAALNYKDVMLATGLMPIEPSQADWRAGVNAGPLIGQECAGVIVRTGPGVTGLRPGQAVMAVASGSLASHVKAEAAVTVPIPQGMDFQHAATMPLVYATAHYSLNVLAGMSAGETLLLPGGAGGVGLAALNLARLAGVRVIGLASTPEKRQLLLDRGAEHALDSRSGDFPDQVRELTGGRGVDIVLNSLTGTAAAACLELLAPDGRFVELGKRDLYGDAGLRLRPFLNTLSYFAVDLAQLIDRRPERAREVLSDIARLAGEGRIEPLPHIVYPAAGLDDAFNRLKRSEHIGKLVIDTTGIAAQRVTFDPEGVYLVTGGTAGFGAATARWLADHGAGRVIVTGRREPAQQPDRAGITFMAADVTDRAAMTQVIDHARTCAPGGLRGVFHCAAGYDDGPLEEQTRDRYEGVLAPKVTGAHLLDELTSDCDLDHFVLYSSISALLGNRLQASYAAANLCLETLARRRRDRGQAALAVGWGAIAGTGVVVRDNLAESMTRLGLEPISTAEALDRLGRLLTGDAPHSAVIARVDWERAGLMFPAAAATRFSHLITSASGQQDRAGTSLREQLQAGEAADAEELATQALTDVIAAVLRTEPERLSPSVPLNRLGLDSILATELGVTLRRQLDLDIPTLEILASQGIRDLANRAMAAAGISHAKEQHS</sequence>
<dbReference type="SUPFAM" id="SSF53901">
    <property type="entry name" value="Thiolase-like"/>
    <property type="match status" value="1"/>
</dbReference>
<dbReference type="Pfam" id="PF21089">
    <property type="entry name" value="PKS_DH_N"/>
    <property type="match status" value="1"/>
</dbReference>
<dbReference type="InterPro" id="IPR036291">
    <property type="entry name" value="NAD(P)-bd_dom_sf"/>
</dbReference>
<dbReference type="Pfam" id="PF08240">
    <property type="entry name" value="ADH_N"/>
    <property type="match status" value="1"/>
</dbReference>
<dbReference type="InterPro" id="IPR049552">
    <property type="entry name" value="PKS_DH_N"/>
</dbReference>
<dbReference type="SMART" id="SM00829">
    <property type="entry name" value="PKS_ER"/>
    <property type="match status" value="1"/>
</dbReference>
<evidence type="ECO:0000313" key="13">
    <source>
        <dbReference type="EMBL" id="MEU3785693.1"/>
    </source>
</evidence>
<gene>
    <name evidence="13" type="ORF">AB0E89_35010</name>
</gene>
<dbReference type="Pfam" id="PF02801">
    <property type="entry name" value="Ketoacyl-synt_C"/>
    <property type="match status" value="1"/>
</dbReference>
<dbReference type="InterPro" id="IPR049551">
    <property type="entry name" value="PKS_DH_C"/>
</dbReference>
<dbReference type="InterPro" id="IPR042104">
    <property type="entry name" value="PKS_dehydratase_sf"/>
</dbReference>
<dbReference type="SMART" id="SM00825">
    <property type="entry name" value="PKS_KS"/>
    <property type="match status" value="1"/>
</dbReference>
<dbReference type="Gene3D" id="1.10.1200.10">
    <property type="entry name" value="ACP-like"/>
    <property type="match status" value="1"/>
</dbReference>
<dbReference type="SUPFAM" id="SSF50129">
    <property type="entry name" value="GroES-like"/>
    <property type="match status" value="1"/>
</dbReference>
<feature type="active site" description="Proton acceptor; for dehydratase activity" evidence="9">
    <location>
        <position position="930"/>
    </location>
</feature>
<dbReference type="InterPro" id="IPR020841">
    <property type="entry name" value="PKS_Beta-ketoAc_synthase_dom"/>
</dbReference>
<dbReference type="InterPro" id="IPR014031">
    <property type="entry name" value="Ketoacyl_synth_C"/>
</dbReference>
<evidence type="ECO:0000256" key="9">
    <source>
        <dbReference type="PROSITE-ProRule" id="PRU01363"/>
    </source>
</evidence>
<evidence type="ECO:0000256" key="7">
    <source>
        <dbReference type="ARBA" id="ARBA00023268"/>
    </source>
</evidence>
<dbReference type="InterPro" id="IPR020807">
    <property type="entry name" value="PKS_DH"/>
</dbReference>